<dbReference type="Proteomes" id="UP000307720">
    <property type="component" value="Unassembled WGS sequence"/>
</dbReference>
<evidence type="ECO:0000313" key="1">
    <source>
        <dbReference type="EMBL" id="TGY00883.1"/>
    </source>
</evidence>
<gene>
    <name evidence="1" type="ORF">E5357_01580</name>
</gene>
<keyword evidence="2" id="KW-1185">Reference proteome</keyword>
<accession>A0AC61R3M1</accession>
<protein>
    <submittedName>
        <fullName evidence="1">Uncharacterized protein</fullName>
    </submittedName>
</protein>
<name>A0AC61R3M1_9FIRM</name>
<dbReference type="EMBL" id="SRZB01000001">
    <property type="protein sequence ID" value="TGY00883.1"/>
    <property type="molecule type" value="Genomic_DNA"/>
</dbReference>
<organism evidence="1 2">
    <name type="scientific">Hominisplanchenecus murintestinalis</name>
    <dbReference type="NCBI Taxonomy" id="2941517"/>
    <lineage>
        <taxon>Bacteria</taxon>
        <taxon>Bacillati</taxon>
        <taxon>Bacillota</taxon>
        <taxon>Clostridia</taxon>
        <taxon>Lachnospirales</taxon>
        <taxon>Lachnospiraceae</taxon>
        <taxon>Hominisplanchenecus</taxon>
    </lineage>
</organism>
<sequence length="273" mass="29000">MSEALLLFLTNAVFFSLGDSVWGWMMGMVMGVLGLTPETFSGGAWGYVSGTLYPVTLSVGVLFLNITFLVGFFRQSSNIKQNFTLEILMELAIKALLANVLMQGGLGIMQGLFRAAAGLADAAGGVKDFSAAVGDIDAGTTLFGCLFGIIYFMVCLVCGGMIFLSVYGRFLQLYVLTACAPLALPFLAGGQGVERTAASFIRAFLGKCFEVVVIVIFLGVGTRLCRGIDWGDMDGVAGWFDGAGKCMQNMVTMVLMAASVKGADSFMRRVFGL</sequence>
<reference evidence="1" key="1">
    <citation type="submission" date="2019-04" db="EMBL/GenBank/DDBJ databases">
        <title>Microbes associate with the intestines of laboratory mice.</title>
        <authorList>
            <person name="Navarre W."/>
            <person name="Wong E."/>
            <person name="Huang K."/>
            <person name="Tropini C."/>
            <person name="Ng K."/>
            <person name="Yu B."/>
        </authorList>
    </citation>
    <scope>NUCLEOTIDE SEQUENCE</scope>
    <source>
        <strain evidence="1">NM72_1-8</strain>
    </source>
</reference>
<proteinExistence type="predicted"/>
<evidence type="ECO:0000313" key="2">
    <source>
        <dbReference type="Proteomes" id="UP000307720"/>
    </source>
</evidence>
<comment type="caution">
    <text evidence="1">The sequence shown here is derived from an EMBL/GenBank/DDBJ whole genome shotgun (WGS) entry which is preliminary data.</text>
</comment>